<evidence type="ECO:0000313" key="5">
    <source>
        <dbReference type="EMBL" id="GGY06649.1"/>
    </source>
</evidence>
<name>A0ABQ2ZA10_9GAMM</name>
<dbReference type="InterPro" id="IPR007657">
    <property type="entry name" value="Glycosyltransferase_61"/>
</dbReference>
<dbReference type="InterPro" id="IPR049625">
    <property type="entry name" value="Glyco_transf_61_cat"/>
</dbReference>
<accession>A0ABQ2ZA10</accession>
<reference evidence="6" key="1">
    <citation type="journal article" date="2019" name="Int. J. Syst. Evol. Microbiol.">
        <title>The Global Catalogue of Microorganisms (GCM) 10K type strain sequencing project: providing services to taxonomists for standard genome sequencing and annotation.</title>
        <authorList>
            <consortium name="The Broad Institute Genomics Platform"/>
            <consortium name="The Broad Institute Genome Sequencing Center for Infectious Disease"/>
            <person name="Wu L."/>
            <person name="Ma J."/>
        </authorList>
    </citation>
    <scope>NUCLEOTIDE SEQUENCE [LARGE SCALE GENOMIC DNA]</scope>
    <source>
        <strain evidence="6">KCTC 22228</strain>
    </source>
</reference>
<keyword evidence="6" id="KW-1185">Reference proteome</keyword>
<dbReference type="EMBL" id="BMXS01000026">
    <property type="protein sequence ID" value="GGY06649.1"/>
    <property type="molecule type" value="Genomic_DNA"/>
</dbReference>
<dbReference type="RefSeq" id="WP_189472004.1">
    <property type="nucleotide sequence ID" value="NZ_BMXS01000026.1"/>
</dbReference>
<keyword evidence="1" id="KW-0328">Glycosyltransferase</keyword>
<proteinExistence type="predicted"/>
<comment type="caution">
    <text evidence="5">The sequence shown here is derived from an EMBL/GenBank/DDBJ whole genome shotgun (WGS) entry which is preliminary data.</text>
</comment>
<gene>
    <name evidence="5" type="ORF">GCM10007160_37770</name>
</gene>
<keyword evidence="3" id="KW-0325">Glycoprotein</keyword>
<feature type="domain" description="Glycosyltransferase 61 catalytic" evidence="4">
    <location>
        <begin position="87"/>
        <end position="258"/>
    </location>
</feature>
<sequence length="336" mass="38698">MDEKVFENYSIVNRKRNICKKTNVFVGRAGYVIELKGGKNGSYHSEYNGLKKELFKLSLCHAIRYGVDFKNHNVSGLIFHNPWSSGYYHWLIEAMPRLLALKDEWGRYPIVIPPKVPNTWFKKWLTDISCGRYVELKSGITFFKEVIYQDNPGKMSQHSTPDLKVVSDYFSSLALRQIKHAGNFQKIYISRKNAGHRKISNEDEVEIFLKRVGFEFFQLENMNFLEQVLVFFNAKCVVSIHGAGLSNILFMRPGAKVIELIQQPDPKLTWGSRRGTYLLNPCFKSLAESRSLDYKYILCEYDEDSTPLGVLNKHGALHGNIKVSVNSLKRTLIEVI</sequence>
<organism evidence="5 6">
    <name type="scientific">Litchfieldella qijiaojingensis</name>
    <dbReference type="NCBI Taxonomy" id="980347"/>
    <lineage>
        <taxon>Bacteria</taxon>
        <taxon>Pseudomonadati</taxon>
        <taxon>Pseudomonadota</taxon>
        <taxon>Gammaproteobacteria</taxon>
        <taxon>Oceanospirillales</taxon>
        <taxon>Halomonadaceae</taxon>
        <taxon>Litchfieldella</taxon>
    </lineage>
</organism>
<evidence type="ECO:0000256" key="3">
    <source>
        <dbReference type="ARBA" id="ARBA00023180"/>
    </source>
</evidence>
<protein>
    <recommendedName>
        <fullName evidence="4">Glycosyltransferase 61 catalytic domain-containing protein</fullName>
    </recommendedName>
</protein>
<evidence type="ECO:0000259" key="4">
    <source>
        <dbReference type="Pfam" id="PF04577"/>
    </source>
</evidence>
<dbReference type="Pfam" id="PF04577">
    <property type="entry name" value="Glyco_transf_61"/>
    <property type="match status" value="1"/>
</dbReference>
<evidence type="ECO:0000256" key="2">
    <source>
        <dbReference type="ARBA" id="ARBA00022679"/>
    </source>
</evidence>
<dbReference type="PANTHER" id="PTHR20961">
    <property type="entry name" value="GLYCOSYLTRANSFERASE"/>
    <property type="match status" value="1"/>
</dbReference>
<evidence type="ECO:0000313" key="6">
    <source>
        <dbReference type="Proteomes" id="UP000653056"/>
    </source>
</evidence>
<dbReference type="Proteomes" id="UP000653056">
    <property type="component" value="Unassembled WGS sequence"/>
</dbReference>
<keyword evidence="2" id="KW-0808">Transferase</keyword>
<evidence type="ECO:0000256" key="1">
    <source>
        <dbReference type="ARBA" id="ARBA00022676"/>
    </source>
</evidence>